<evidence type="ECO:0000313" key="1">
    <source>
        <dbReference type="EMBL" id="KLU91409.1"/>
    </source>
</evidence>
<reference evidence="2" key="5">
    <citation type="submission" date="2015-06" db="UniProtKB">
        <authorList>
            <consortium name="EnsemblFungi"/>
        </authorList>
    </citation>
    <scope>IDENTIFICATION</scope>
    <source>
        <strain evidence="2">ATCC 64411</strain>
    </source>
</reference>
<proteinExistence type="predicted"/>
<reference evidence="1" key="1">
    <citation type="submission" date="2010-05" db="EMBL/GenBank/DDBJ databases">
        <title>The Genome Sequence of Magnaporthe poae strain ATCC 64411.</title>
        <authorList>
            <consortium name="The Broad Institute Genome Sequencing Platform"/>
            <consortium name="Broad Institute Genome Sequencing Center for Infectious Disease"/>
            <person name="Ma L.-J."/>
            <person name="Dead R."/>
            <person name="Young S."/>
            <person name="Zeng Q."/>
            <person name="Koehrsen M."/>
            <person name="Alvarado L."/>
            <person name="Berlin A."/>
            <person name="Chapman S.B."/>
            <person name="Chen Z."/>
            <person name="Freedman E."/>
            <person name="Gellesch M."/>
            <person name="Goldberg J."/>
            <person name="Griggs A."/>
            <person name="Gujja S."/>
            <person name="Heilman E.R."/>
            <person name="Heiman D."/>
            <person name="Hepburn T."/>
            <person name="Howarth C."/>
            <person name="Jen D."/>
            <person name="Larson L."/>
            <person name="Mehta T."/>
            <person name="Neiman D."/>
            <person name="Pearson M."/>
            <person name="Roberts A."/>
            <person name="Saif S."/>
            <person name="Shea T."/>
            <person name="Shenoy N."/>
            <person name="Sisk P."/>
            <person name="Stolte C."/>
            <person name="Sykes S."/>
            <person name="Walk T."/>
            <person name="White J."/>
            <person name="Yandava C."/>
            <person name="Haas B."/>
            <person name="Nusbaum C."/>
            <person name="Birren B."/>
        </authorList>
    </citation>
    <scope>NUCLEOTIDE SEQUENCE</scope>
    <source>
        <strain evidence="1">ATCC 64411</strain>
    </source>
</reference>
<dbReference type="Proteomes" id="UP000011715">
    <property type="component" value="Unassembled WGS sequence"/>
</dbReference>
<name>A0A0C4EB82_MAGP6</name>
<dbReference type="EnsemblFungi" id="MAPG_09929T0">
    <property type="protein sequence ID" value="MAPG_09929T0"/>
    <property type="gene ID" value="MAPG_09929"/>
</dbReference>
<dbReference type="VEuPathDB" id="FungiDB:MAPG_09929"/>
<accession>A0A0C4EB82</accession>
<gene>
    <name evidence="1" type="ORF">MAPG_09929</name>
</gene>
<dbReference type="AlphaFoldDB" id="A0A0C4EB82"/>
<reference evidence="2" key="4">
    <citation type="journal article" date="2015" name="G3 (Bethesda)">
        <title>Genome sequences of three phytopathogenic species of the Magnaporthaceae family of fungi.</title>
        <authorList>
            <person name="Okagaki L.H."/>
            <person name="Nunes C.C."/>
            <person name="Sailsbery J."/>
            <person name="Clay B."/>
            <person name="Brown D."/>
            <person name="John T."/>
            <person name="Oh Y."/>
            <person name="Young N."/>
            <person name="Fitzgerald M."/>
            <person name="Haas B.J."/>
            <person name="Zeng Q."/>
            <person name="Young S."/>
            <person name="Adiconis X."/>
            <person name="Fan L."/>
            <person name="Levin J.Z."/>
            <person name="Mitchell T.K."/>
            <person name="Okubara P.A."/>
            <person name="Farman M.L."/>
            <person name="Kohn L.M."/>
            <person name="Birren B."/>
            <person name="Ma L.-J."/>
            <person name="Dean R.A."/>
        </authorList>
    </citation>
    <scope>NUCLEOTIDE SEQUENCE</scope>
    <source>
        <strain evidence="2">ATCC 64411 / 73-15</strain>
    </source>
</reference>
<dbReference type="EMBL" id="ADBL01002554">
    <property type="status" value="NOT_ANNOTATED_CDS"/>
    <property type="molecule type" value="Genomic_DNA"/>
</dbReference>
<evidence type="ECO:0000313" key="2">
    <source>
        <dbReference type="EnsemblFungi" id="MAPG_09929T0"/>
    </source>
</evidence>
<dbReference type="EMBL" id="GL876977">
    <property type="protein sequence ID" value="KLU91409.1"/>
    <property type="molecule type" value="Genomic_DNA"/>
</dbReference>
<evidence type="ECO:0000313" key="3">
    <source>
        <dbReference type="Proteomes" id="UP000011715"/>
    </source>
</evidence>
<keyword evidence="3" id="KW-1185">Reference proteome</keyword>
<organism evidence="2 3">
    <name type="scientific">Magnaporthiopsis poae (strain ATCC 64411 / 73-15)</name>
    <name type="common">Kentucky bluegrass fungus</name>
    <name type="synonym">Magnaporthe poae</name>
    <dbReference type="NCBI Taxonomy" id="644358"/>
    <lineage>
        <taxon>Eukaryota</taxon>
        <taxon>Fungi</taxon>
        <taxon>Dikarya</taxon>
        <taxon>Ascomycota</taxon>
        <taxon>Pezizomycotina</taxon>
        <taxon>Sordariomycetes</taxon>
        <taxon>Sordariomycetidae</taxon>
        <taxon>Magnaporthales</taxon>
        <taxon>Magnaporthaceae</taxon>
        <taxon>Magnaporthiopsis</taxon>
    </lineage>
</organism>
<reference evidence="3" key="2">
    <citation type="submission" date="2010-05" db="EMBL/GenBank/DDBJ databases">
        <title>The genome sequence of Magnaporthe poae strain ATCC 64411.</title>
        <authorList>
            <person name="Ma L.-J."/>
            <person name="Dead R."/>
            <person name="Young S."/>
            <person name="Zeng Q."/>
            <person name="Koehrsen M."/>
            <person name="Alvarado L."/>
            <person name="Berlin A."/>
            <person name="Chapman S.B."/>
            <person name="Chen Z."/>
            <person name="Freedman E."/>
            <person name="Gellesch M."/>
            <person name="Goldberg J."/>
            <person name="Griggs A."/>
            <person name="Gujja S."/>
            <person name="Heilman E.R."/>
            <person name="Heiman D."/>
            <person name="Hepburn T."/>
            <person name="Howarth C."/>
            <person name="Jen D."/>
            <person name="Larson L."/>
            <person name="Mehta T."/>
            <person name="Neiman D."/>
            <person name="Pearson M."/>
            <person name="Roberts A."/>
            <person name="Saif S."/>
            <person name="Shea T."/>
            <person name="Shenoy N."/>
            <person name="Sisk P."/>
            <person name="Stolte C."/>
            <person name="Sykes S."/>
            <person name="Walk T."/>
            <person name="White J."/>
            <person name="Yandava C."/>
            <person name="Haas B."/>
            <person name="Nusbaum C."/>
            <person name="Birren B."/>
        </authorList>
    </citation>
    <scope>NUCLEOTIDE SEQUENCE [LARGE SCALE GENOMIC DNA]</scope>
    <source>
        <strain evidence="3">ATCC 64411 / 73-15</strain>
    </source>
</reference>
<reference evidence="1" key="3">
    <citation type="submission" date="2011-03" db="EMBL/GenBank/DDBJ databases">
        <title>Annotation of Magnaporthe poae ATCC 64411.</title>
        <authorList>
            <person name="Ma L.-J."/>
            <person name="Dead R."/>
            <person name="Young S.K."/>
            <person name="Zeng Q."/>
            <person name="Gargeya S."/>
            <person name="Fitzgerald M."/>
            <person name="Haas B."/>
            <person name="Abouelleil A."/>
            <person name="Alvarado L."/>
            <person name="Arachchi H.M."/>
            <person name="Berlin A."/>
            <person name="Brown A."/>
            <person name="Chapman S.B."/>
            <person name="Chen Z."/>
            <person name="Dunbar C."/>
            <person name="Freedman E."/>
            <person name="Gearin G."/>
            <person name="Gellesch M."/>
            <person name="Goldberg J."/>
            <person name="Griggs A."/>
            <person name="Gujja S."/>
            <person name="Heiman D."/>
            <person name="Howarth C."/>
            <person name="Larson L."/>
            <person name="Lui A."/>
            <person name="MacDonald P.J.P."/>
            <person name="Mehta T."/>
            <person name="Montmayeur A."/>
            <person name="Murphy C."/>
            <person name="Neiman D."/>
            <person name="Pearson M."/>
            <person name="Priest M."/>
            <person name="Roberts A."/>
            <person name="Saif S."/>
            <person name="Shea T."/>
            <person name="Shenoy N."/>
            <person name="Sisk P."/>
            <person name="Stolte C."/>
            <person name="Sykes S."/>
            <person name="Yandava C."/>
            <person name="Wortman J."/>
            <person name="Nusbaum C."/>
            <person name="Birren B."/>
        </authorList>
    </citation>
    <scope>NUCLEOTIDE SEQUENCE</scope>
    <source>
        <strain evidence="1">ATCC 64411</strain>
    </source>
</reference>
<sequence length="112" mass="12076">MESHDNQGDKEGQVRATGIPCMVVLRGPLAAQQDAGWLPRESVAMQESYEHLSIFRTRIGTMTCLPVATPKPRPPVDLWALSTEGTAYESGPAGEASVCLVGINNMYDTLVS</sequence>
<protein>
    <submittedName>
        <fullName evidence="1 2">Uncharacterized protein</fullName>
    </submittedName>
</protein>